<protein>
    <recommendedName>
        <fullName evidence="10">Formate/nitrite transporter</fullName>
    </recommendedName>
</protein>
<dbReference type="InterPro" id="IPR023271">
    <property type="entry name" value="Aquaporin-like"/>
</dbReference>
<keyword evidence="4 7" id="KW-0472">Membrane</keyword>
<proteinExistence type="inferred from homology"/>
<evidence type="ECO:0000256" key="7">
    <source>
        <dbReference type="SAM" id="Phobius"/>
    </source>
</evidence>
<dbReference type="HOGENOM" id="CLU_1555057_0_0_1"/>
<gene>
    <name evidence="8" type="ORF">CHGG_01186</name>
</gene>
<dbReference type="eggNOG" id="ENOG502QUGF">
    <property type="taxonomic scope" value="Eukaryota"/>
</dbReference>
<feature type="transmembrane region" description="Helical" evidence="7">
    <location>
        <begin position="97"/>
        <end position="116"/>
    </location>
</feature>
<dbReference type="Proteomes" id="UP000001056">
    <property type="component" value="Unassembled WGS sequence"/>
</dbReference>
<keyword evidence="2 7" id="KW-0812">Transmembrane</keyword>
<dbReference type="InParanoid" id="Q2HF18"/>
<keyword evidence="9" id="KW-1185">Reference proteome</keyword>
<dbReference type="GO" id="GO:0015707">
    <property type="term" value="P:nitrite transport"/>
    <property type="evidence" value="ECO:0007669"/>
    <property type="project" value="TreeGrafter"/>
</dbReference>
<sequence>MAVILGYGGVFDRSPYRDQAISNAKQKQVDLHFHQIFLRAIGCNWLVVGMWWPVFAFVALGLEHVVANMFFIPIGLFLGAPELTVGLYIWKGIIPTALGNILGGAGFCGGFYYWLYIFDEPNICVDGTYHQRLEEGTLFESRSPTVAAKAVGDRDNSSSGDLAGANGGTKPE</sequence>
<evidence type="ECO:0000256" key="3">
    <source>
        <dbReference type="ARBA" id="ARBA00022989"/>
    </source>
</evidence>
<accession>Q2HF18</accession>
<evidence type="ECO:0000256" key="2">
    <source>
        <dbReference type="ARBA" id="ARBA00022692"/>
    </source>
</evidence>
<dbReference type="OrthoDB" id="4829at2759"/>
<dbReference type="GeneID" id="4386335"/>
<dbReference type="Gene3D" id="1.20.1080.10">
    <property type="entry name" value="Glycerol uptake facilitator protein"/>
    <property type="match status" value="1"/>
</dbReference>
<evidence type="ECO:0008006" key="10">
    <source>
        <dbReference type="Google" id="ProtNLM"/>
    </source>
</evidence>
<dbReference type="EMBL" id="CH408029">
    <property type="protein sequence ID" value="EAQ92951.1"/>
    <property type="molecule type" value="Genomic_DNA"/>
</dbReference>
<evidence type="ECO:0000256" key="5">
    <source>
        <dbReference type="ARBA" id="ARBA00049660"/>
    </source>
</evidence>
<comment type="similarity">
    <text evidence="5">Belongs to the FNT transporter (TC 1.A.16) family.</text>
</comment>
<dbReference type="PANTHER" id="PTHR30520">
    <property type="entry name" value="FORMATE TRANSPORTER-RELATED"/>
    <property type="match status" value="1"/>
</dbReference>
<dbReference type="GO" id="GO:0015513">
    <property type="term" value="F:high-affinity secondary active nitrite transmembrane transporter activity"/>
    <property type="evidence" value="ECO:0007669"/>
    <property type="project" value="TreeGrafter"/>
</dbReference>
<evidence type="ECO:0000256" key="4">
    <source>
        <dbReference type="ARBA" id="ARBA00023136"/>
    </source>
</evidence>
<organism evidence="8 9">
    <name type="scientific">Chaetomium globosum (strain ATCC 6205 / CBS 148.51 / DSM 1962 / NBRC 6347 / NRRL 1970)</name>
    <name type="common">Soil fungus</name>
    <dbReference type="NCBI Taxonomy" id="306901"/>
    <lineage>
        <taxon>Eukaryota</taxon>
        <taxon>Fungi</taxon>
        <taxon>Dikarya</taxon>
        <taxon>Ascomycota</taxon>
        <taxon>Pezizomycotina</taxon>
        <taxon>Sordariomycetes</taxon>
        <taxon>Sordariomycetidae</taxon>
        <taxon>Sordariales</taxon>
        <taxon>Chaetomiaceae</taxon>
        <taxon>Chaetomium</taxon>
    </lineage>
</organism>
<evidence type="ECO:0000256" key="6">
    <source>
        <dbReference type="SAM" id="MobiDB-lite"/>
    </source>
</evidence>
<dbReference type="STRING" id="306901.Q2HF18"/>
<evidence type="ECO:0000313" key="9">
    <source>
        <dbReference type="Proteomes" id="UP000001056"/>
    </source>
</evidence>
<keyword evidence="3 7" id="KW-1133">Transmembrane helix</keyword>
<dbReference type="AlphaFoldDB" id="Q2HF18"/>
<reference evidence="9" key="1">
    <citation type="journal article" date="2015" name="Genome Announc.">
        <title>Draft genome sequence of the cellulolytic fungus Chaetomium globosum.</title>
        <authorList>
            <person name="Cuomo C.A."/>
            <person name="Untereiner W.A."/>
            <person name="Ma L.-J."/>
            <person name="Grabherr M."/>
            <person name="Birren B.W."/>
        </authorList>
    </citation>
    <scope>NUCLEOTIDE SEQUENCE [LARGE SCALE GENOMIC DNA]</scope>
    <source>
        <strain evidence="9">ATCC 6205 / CBS 148.51 / DSM 1962 / NBRC 6347 / NRRL 1970</strain>
    </source>
</reference>
<feature type="transmembrane region" description="Helical" evidence="7">
    <location>
        <begin position="70"/>
        <end position="90"/>
    </location>
</feature>
<dbReference type="Pfam" id="PF01226">
    <property type="entry name" value="Form_Nir_trans"/>
    <property type="match status" value="1"/>
</dbReference>
<name>Q2HF18_CHAGB</name>
<evidence type="ECO:0000256" key="1">
    <source>
        <dbReference type="ARBA" id="ARBA00004141"/>
    </source>
</evidence>
<feature type="transmembrane region" description="Helical" evidence="7">
    <location>
        <begin position="36"/>
        <end position="58"/>
    </location>
</feature>
<dbReference type="VEuPathDB" id="FungiDB:CHGG_01186"/>
<dbReference type="InterPro" id="IPR000292">
    <property type="entry name" value="For/NO2_transpt"/>
</dbReference>
<dbReference type="RefSeq" id="XP_001220407.1">
    <property type="nucleotide sequence ID" value="XM_001220406.1"/>
</dbReference>
<dbReference type="OMA" id="DEPNICV"/>
<dbReference type="GO" id="GO:0005886">
    <property type="term" value="C:plasma membrane"/>
    <property type="evidence" value="ECO:0007669"/>
    <property type="project" value="TreeGrafter"/>
</dbReference>
<comment type="subcellular location">
    <subcellularLocation>
        <location evidence="1">Membrane</location>
        <topology evidence="1">Multi-pass membrane protein</topology>
    </subcellularLocation>
</comment>
<dbReference type="PANTHER" id="PTHR30520:SF6">
    <property type="entry name" value="FORMATE_NITRATE FAMILY TRANSPORTER (EUROFUNG)"/>
    <property type="match status" value="1"/>
</dbReference>
<feature type="region of interest" description="Disordered" evidence="6">
    <location>
        <begin position="149"/>
        <end position="172"/>
    </location>
</feature>
<evidence type="ECO:0000313" key="8">
    <source>
        <dbReference type="EMBL" id="EAQ92951.1"/>
    </source>
</evidence>